<sequence length="475" mass="53339">MSYLNSISEFLQESSQTKNLKAIKKLHCHLLTTGLLFSNFSFQSKLILSYTTCLDKKTSLKTLNDCFKFMDHRNPLPFNVLISDFCRNGFTFWGLKTFSFMHVNSVCLDNYSLCSSLKASSSIKDVIFGKQVHVHVIKSGFLSSVFVGSALIDLYAKSSSVGDARVVFDEIPVKNSVCANALLSGYCEAKLWDEVLELVRLMMPALKLEYDNFTLSAMLRACAGLSGNEFGRQVHAYLIRKFDDMVNDVFVQSSLIEMYGKCGLVWKALQVFDLAGHELGGERSKDVVLWTSMLGVYGRNGHFNEVIQLFKAMLIAGTEPDRVAFVTVISACGHTGQVKLGVEYFESMIRDYKLDPGPEHYSCLVDLHCRAGELDKAWKLINEMLHKRHGSDSVSMWGALLSSCYDHGNFELGKLAAQKALELDPQNVGVYVMLSNLYAKFNMWDEIGQLREVMKQKGLKKDVGCSWIEVSTSMR</sequence>
<evidence type="ECO:0000313" key="4">
    <source>
        <dbReference type="Proteomes" id="UP001281410"/>
    </source>
</evidence>
<dbReference type="Proteomes" id="UP001281410">
    <property type="component" value="Unassembled WGS sequence"/>
</dbReference>
<dbReference type="FunFam" id="1.25.40.10:FF:000525">
    <property type="entry name" value="Pentatricopeptide (PPR) repeat-containing protein-like"/>
    <property type="match status" value="1"/>
</dbReference>
<dbReference type="InterPro" id="IPR046960">
    <property type="entry name" value="PPR_At4g14850-like_plant"/>
</dbReference>
<gene>
    <name evidence="3" type="ORF">Dsin_026639</name>
</gene>
<feature type="repeat" description="PPR" evidence="2">
    <location>
        <begin position="357"/>
        <end position="391"/>
    </location>
</feature>
<keyword evidence="4" id="KW-1185">Reference proteome</keyword>
<evidence type="ECO:0008006" key="5">
    <source>
        <dbReference type="Google" id="ProtNLM"/>
    </source>
</evidence>
<accession>A0AAD9ZZ20</accession>
<organism evidence="3 4">
    <name type="scientific">Dipteronia sinensis</name>
    <dbReference type="NCBI Taxonomy" id="43782"/>
    <lineage>
        <taxon>Eukaryota</taxon>
        <taxon>Viridiplantae</taxon>
        <taxon>Streptophyta</taxon>
        <taxon>Embryophyta</taxon>
        <taxon>Tracheophyta</taxon>
        <taxon>Spermatophyta</taxon>
        <taxon>Magnoliopsida</taxon>
        <taxon>eudicotyledons</taxon>
        <taxon>Gunneridae</taxon>
        <taxon>Pentapetalae</taxon>
        <taxon>rosids</taxon>
        <taxon>malvids</taxon>
        <taxon>Sapindales</taxon>
        <taxon>Sapindaceae</taxon>
        <taxon>Hippocastanoideae</taxon>
        <taxon>Acereae</taxon>
        <taxon>Dipteronia</taxon>
    </lineage>
</organism>
<dbReference type="Pfam" id="PF01535">
    <property type="entry name" value="PPR"/>
    <property type="match status" value="3"/>
</dbReference>
<dbReference type="Pfam" id="PF12854">
    <property type="entry name" value="PPR_1"/>
    <property type="match status" value="1"/>
</dbReference>
<dbReference type="PROSITE" id="PS51375">
    <property type="entry name" value="PPR"/>
    <property type="match status" value="2"/>
</dbReference>
<dbReference type="FunFam" id="1.25.40.10:FF:000755">
    <property type="entry name" value="Pentatricopeptide repeat-containing protein"/>
    <property type="match status" value="1"/>
</dbReference>
<dbReference type="InterPro" id="IPR046848">
    <property type="entry name" value="E_motif"/>
</dbReference>
<dbReference type="NCBIfam" id="TIGR00756">
    <property type="entry name" value="PPR"/>
    <property type="match status" value="3"/>
</dbReference>
<reference evidence="3" key="1">
    <citation type="journal article" date="2023" name="Plant J.">
        <title>Genome sequences and population genomics provide insights into the demographic history, inbreeding, and mutation load of two 'living fossil' tree species of Dipteronia.</title>
        <authorList>
            <person name="Feng Y."/>
            <person name="Comes H.P."/>
            <person name="Chen J."/>
            <person name="Zhu S."/>
            <person name="Lu R."/>
            <person name="Zhang X."/>
            <person name="Li P."/>
            <person name="Qiu J."/>
            <person name="Olsen K.M."/>
            <person name="Qiu Y."/>
        </authorList>
    </citation>
    <scope>NUCLEOTIDE SEQUENCE</scope>
    <source>
        <strain evidence="3">NBL</strain>
    </source>
</reference>
<dbReference type="PANTHER" id="PTHR47926">
    <property type="entry name" value="PENTATRICOPEPTIDE REPEAT-CONTAINING PROTEIN"/>
    <property type="match status" value="1"/>
</dbReference>
<evidence type="ECO:0000256" key="1">
    <source>
        <dbReference type="ARBA" id="ARBA00022737"/>
    </source>
</evidence>
<feature type="repeat" description="PPR" evidence="2">
    <location>
        <begin position="286"/>
        <end position="320"/>
    </location>
</feature>
<dbReference type="InterPro" id="IPR002885">
    <property type="entry name" value="PPR_rpt"/>
</dbReference>
<dbReference type="Pfam" id="PF13041">
    <property type="entry name" value="PPR_2"/>
    <property type="match status" value="1"/>
</dbReference>
<evidence type="ECO:0000313" key="3">
    <source>
        <dbReference type="EMBL" id="KAK3195329.1"/>
    </source>
</evidence>
<dbReference type="GO" id="GO:0003723">
    <property type="term" value="F:RNA binding"/>
    <property type="evidence" value="ECO:0007669"/>
    <property type="project" value="InterPro"/>
</dbReference>
<comment type="caution">
    <text evidence="3">The sequence shown here is derived from an EMBL/GenBank/DDBJ whole genome shotgun (WGS) entry which is preliminary data.</text>
</comment>
<proteinExistence type="predicted"/>
<evidence type="ECO:0000256" key="2">
    <source>
        <dbReference type="PROSITE-ProRule" id="PRU00708"/>
    </source>
</evidence>
<keyword evidence="1" id="KW-0677">Repeat</keyword>
<dbReference type="AlphaFoldDB" id="A0AAD9ZZ20"/>
<dbReference type="SUPFAM" id="SSF48452">
    <property type="entry name" value="TPR-like"/>
    <property type="match status" value="1"/>
</dbReference>
<dbReference type="EMBL" id="JANJYJ010000008">
    <property type="protein sequence ID" value="KAK3195329.1"/>
    <property type="molecule type" value="Genomic_DNA"/>
</dbReference>
<dbReference type="PANTHER" id="PTHR47926:SF386">
    <property type="entry name" value="PENTATRICOPEPTIDE REPEAT-CONTAINING PROTEIN"/>
    <property type="match status" value="1"/>
</dbReference>
<dbReference type="Pfam" id="PF20431">
    <property type="entry name" value="E_motif"/>
    <property type="match status" value="1"/>
</dbReference>
<dbReference type="InterPro" id="IPR011990">
    <property type="entry name" value="TPR-like_helical_dom_sf"/>
</dbReference>
<protein>
    <recommendedName>
        <fullName evidence="5">Pentatricopeptide repeat-containing protein</fullName>
    </recommendedName>
</protein>
<dbReference type="GO" id="GO:0009451">
    <property type="term" value="P:RNA modification"/>
    <property type="evidence" value="ECO:0007669"/>
    <property type="project" value="InterPro"/>
</dbReference>
<name>A0AAD9ZZ20_9ROSI</name>
<dbReference type="Gene3D" id="1.25.40.10">
    <property type="entry name" value="Tetratricopeptide repeat domain"/>
    <property type="match status" value="3"/>
</dbReference>